<dbReference type="InterPro" id="IPR015421">
    <property type="entry name" value="PyrdxlP-dep_Trfase_major"/>
</dbReference>
<evidence type="ECO:0000313" key="7">
    <source>
        <dbReference type="EMBL" id="GKY89072.1"/>
    </source>
</evidence>
<protein>
    <submittedName>
        <fullName evidence="7">O-acetylhomoserine aminocarboxypropyltransferase</fullName>
    </submittedName>
</protein>
<accession>A0ABQ5LVQ9</accession>
<proteinExistence type="inferred from homology"/>
<dbReference type="InterPro" id="IPR015424">
    <property type="entry name" value="PyrdxlP-dep_Trfase"/>
</dbReference>
<dbReference type="Proteomes" id="UP001144205">
    <property type="component" value="Unassembled WGS sequence"/>
</dbReference>
<keyword evidence="3" id="KW-0808">Transferase</keyword>
<keyword evidence="4 5" id="KW-0663">Pyridoxal phosphate</keyword>
<comment type="cofactor">
    <cofactor evidence="1 5">
        <name>pyridoxal 5'-phosphate</name>
        <dbReference type="ChEBI" id="CHEBI:597326"/>
    </cofactor>
</comment>
<keyword evidence="8" id="KW-1185">Reference proteome</keyword>
<dbReference type="InterPro" id="IPR000277">
    <property type="entry name" value="Cys/Met-Metab_PyrdxlP-dep_enz"/>
</dbReference>
<evidence type="ECO:0000313" key="8">
    <source>
        <dbReference type="Proteomes" id="UP001144205"/>
    </source>
</evidence>
<evidence type="ECO:0000256" key="2">
    <source>
        <dbReference type="ARBA" id="ARBA00009077"/>
    </source>
</evidence>
<evidence type="ECO:0000256" key="5">
    <source>
        <dbReference type="RuleBase" id="RU362118"/>
    </source>
</evidence>
<dbReference type="Gene3D" id="3.90.1150.10">
    <property type="entry name" value="Aspartate Aminotransferase, domain 1"/>
    <property type="match status" value="1"/>
</dbReference>
<dbReference type="InterPro" id="IPR015422">
    <property type="entry name" value="PyrdxlP-dep_Trfase_small"/>
</dbReference>
<sequence>MTKDLGFDTLQVHAGTEPDPATGARQVPIYQTTAYVFRDADHAAALFNLQEVGYIYSRLTNPTVGALANRIAALEGGAGAVCTSSGHAAQIMALYPLMGPGLNIIASTRLYGGTYTQFTQVFKRFGWSAKFVDFDDPQAVADAIDDNTRAIFCESIANPAGVPTDIDAIAKVANDAGLPLVVDNTSATPYLCKPIEHGATLVIHSTTKYLTGNGTVTGGAIVDSGTFDWSASGKFPSLSEPEPAYHGINFHEALGGMAYTFYSIAVGLRDLGMTMNPQGAHYTLMGIETLSLRMQKHVENAQKIAEWLEADPRIEAVSYAGLASSPYNERAKRVYPKGAGALFTVTLKGGYDACVGVVNNLELFSHVANLGDTRSLIIHSASTTHRQLSSEQRAAAGAGDNVVRLSIGIEDADDLIADLDQALSKATG</sequence>
<dbReference type="SUPFAM" id="SSF53383">
    <property type="entry name" value="PLP-dependent transferases"/>
    <property type="match status" value="1"/>
</dbReference>
<evidence type="ECO:0000256" key="6">
    <source>
        <dbReference type="SAM" id="MobiDB-lite"/>
    </source>
</evidence>
<dbReference type="PIRSF" id="PIRSF001434">
    <property type="entry name" value="CGS"/>
    <property type="match status" value="1"/>
</dbReference>
<comment type="similarity">
    <text evidence="2 5">Belongs to the trans-sulfuration enzymes family.</text>
</comment>
<dbReference type="NCBIfam" id="TIGR01326">
    <property type="entry name" value="OAH_OAS_sulfhy"/>
    <property type="match status" value="1"/>
</dbReference>
<evidence type="ECO:0000256" key="4">
    <source>
        <dbReference type="ARBA" id="ARBA00022898"/>
    </source>
</evidence>
<dbReference type="EMBL" id="BROH01000009">
    <property type="protein sequence ID" value="GKY89072.1"/>
    <property type="molecule type" value="Genomic_DNA"/>
</dbReference>
<evidence type="ECO:0000256" key="1">
    <source>
        <dbReference type="ARBA" id="ARBA00001933"/>
    </source>
</evidence>
<gene>
    <name evidence="7" type="ORF">STA1M1_29410</name>
</gene>
<dbReference type="InterPro" id="IPR006235">
    <property type="entry name" value="OAc-hSer/O-AcSer_sulfhydrylase"/>
</dbReference>
<dbReference type="RefSeq" id="WP_281843107.1">
    <property type="nucleotide sequence ID" value="NZ_BROH01000009.1"/>
</dbReference>
<feature type="region of interest" description="Disordered" evidence="6">
    <location>
        <begin position="1"/>
        <end position="23"/>
    </location>
</feature>
<reference evidence="7" key="1">
    <citation type="journal article" date="2023" name="Int. J. Syst. Evol. Microbiol.">
        <title>Sinisalibacter aestuarii sp. nov., isolated from estuarine sediment of the Arakawa River.</title>
        <authorList>
            <person name="Arafat S.T."/>
            <person name="Hirano S."/>
            <person name="Sato A."/>
            <person name="Takeuchi K."/>
            <person name="Yasuda T."/>
            <person name="Terahara T."/>
            <person name="Hamada M."/>
            <person name="Kobayashi T."/>
        </authorList>
    </citation>
    <scope>NUCLEOTIDE SEQUENCE</scope>
    <source>
        <strain evidence="7">B-399</strain>
    </source>
</reference>
<dbReference type="CDD" id="cd00614">
    <property type="entry name" value="CGS_like"/>
    <property type="match status" value="1"/>
</dbReference>
<evidence type="ECO:0000256" key="3">
    <source>
        <dbReference type="ARBA" id="ARBA00022679"/>
    </source>
</evidence>
<comment type="caution">
    <text evidence="7">The sequence shown here is derived from an EMBL/GenBank/DDBJ whole genome shotgun (WGS) entry which is preliminary data.</text>
</comment>
<name>A0ABQ5LVQ9_9RHOB</name>
<dbReference type="Pfam" id="PF01053">
    <property type="entry name" value="Cys_Met_Meta_PP"/>
    <property type="match status" value="1"/>
</dbReference>
<dbReference type="PANTHER" id="PTHR43797:SF2">
    <property type="entry name" value="HOMOCYSTEINE_CYSTEINE SYNTHASE"/>
    <property type="match status" value="1"/>
</dbReference>
<organism evidence="7 8">
    <name type="scientific">Sinisalibacter aestuarii</name>
    <dbReference type="NCBI Taxonomy" id="2949426"/>
    <lineage>
        <taxon>Bacteria</taxon>
        <taxon>Pseudomonadati</taxon>
        <taxon>Pseudomonadota</taxon>
        <taxon>Alphaproteobacteria</taxon>
        <taxon>Rhodobacterales</taxon>
        <taxon>Roseobacteraceae</taxon>
        <taxon>Sinisalibacter</taxon>
    </lineage>
</organism>
<dbReference type="PANTHER" id="PTHR43797">
    <property type="entry name" value="HOMOCYSTEINE/CYSTEINE SYNTHASE"/>
    <property type="match status" value="1"/>
</dbReference>
<dbReference type="Gene3D" id="3.40.640.10">
    <property type="entry name" value="Type I PLP-dependent aspartate aminotransferase-like (Major domain)"/>
    <property type="match status" value="1"/>
</dbReference>